<dbReference type="GO" id="GO:0006508">
    <property type="term" value="P:proteolysis"/>
    <property type="evidence" value="ECO:0007669"/>
    <property type="project" value="InterPro"/>
</dbReference>
<proteinExistence type="inferred from homology"/>
<gene>
    <name evidence="3" type="ORF">B0H16DRAFT_1903274</name>
</gene>
<protein>
    <submittedName>
        <fullName evidence="3">Caspase domain-containing protein</fullName>
    </submittedName>
</protein>
<organism evidence="3 4">
    <name type="scientific">Mycena metata</name>
    <dbReference type="NCBI Taxonomy" id="1033252"/>
    <lineage>
        <taxon>Eukaryota</taxon>
        <taxon>Fungi</taxon>
        <taxon>Dikarya</taxon>
        <taxon>Basidiomycota</taxon>
        <taxon>Agaricomycotina</taxon>
        <taxon>Agaricomycetes</taxon>
        <taxon>Agaricomycetidae</taxon>
        <taxon>Agaricales</taxon>
        <taxon>Marasmiineae</taxon>
        <taxon>Mycenaceae</taxon>
        <taxon>Mycena</taxon>
    </lineage>
</organism>
<comment type="caution">
    <text evidence="3">The sequence shown here is derived from an EMBL/GenBank/DDBJ whole genome shotgun (WGS) entry which is preliminary data.</text>
</comment>
<dbReference type="InterPro" id="IPR050452">
    <property type="entry name" value="Metacaspase"/>
</dbReference>
<evidence type="ECO:0000259" key="2">
    <source>
        <dbReference type="Pfam" id="PF00656"/>
    </source>
</evidence>
<name>A0AAD7DVC5_9AGAR</name>
<dbReference type="EMBL" id="JARKIB010000581">
    <property type="protein sequence ID" value="KAJ7698842.1"/>
    <property type="molecule type" value="Genomic_DNA"/>
</dbReference>
<dbReference type="GO" id="GO:0005737">
    <property type="term" value="C:cytoplasm"/>
    <property type="evidence" value="ECO:0007669"/>
    <property type="project" value="TreeGrafter"/>
</dbReference>
<dbReference type="Gene3D" id="3.40.50.1460">
    <property type="match status" value="1"/>
</dbReference>
<keyword evidence="4" id="KW-1185">Reference proteome</keyword>
<sequence>MDSVNSRVFALIVGIDKYAYDETWNLDECVNDAKLIESFITTNFATPFICRLHNEAAKRKDILDNFRSHLIENINIKPGDAIIFYFAGHGSRVTAPDGWRSNDDLIETICPYDQRVSVNGVIQGVPGIPDITIAALLRELARNRGNNITVILDCCYAGGVTRAPRESRNRSIPPENLPFPDIDKDIWTLDSSNFDTTTKRRGFGGVDCQYVLLAACGELQTASDGYFTSSLVKSLNQKPSTYADLLAMVPPKHNRSGTAVQHPQCEWNKNRLLFTTLSALDNKAFRLTKRDDGRYTVAAWAIHGVQIGMVFRVHSPPAVLRVEKILASSSTLAVQDPSTDILSGATAFAMMNLGMNVFLESDILRPDVSLIDSCFTIAPARQGADIILSLESSDSGERLRIESLDPLLHHLSCHVTHVDWNEVRDHLPRFLDAIARFRYHLGRHSDHGDPQYTPYTASKMSTHVPDRIFSDSGSEVSLFRLGPVVYPGFRQPEQPESNLLSLSNRTARLPNQKDLKYGIRLLSKPLQSYPFFYVFYMDPSDFSIQAWHLPKPPPNPARETVRIGYGAGGGDPIEFVLEGKDYDAGFLKVFISTEYADMGSLEQDSAAAQRGMGKRVSDITGIWGAWLGAVTVTAPGDFLPHASTLAGPVEQENTDMKEDNEDKTVSVSPIQQNHHSPLSSVHPPFEDVVHGRPSADEIPTATMPTLTTDDSTSHNQITAFPTSGASEVIVDTNPTEHQLNPTTSKRESRYWWSCLDFFCLGCF</sequence>
<dbReference type="Proteomes" id="UP001215598">
    <property type="component" value="Unassembled WGS sequence"/>
</dbReference>
<dbReference type="PANTHER" id="PTHR48104:SF30">
    <property type="entry name" value="METACASPASE-1"/>
    <property type="match status" value="1"/>
</dbReference>
<feature type="domain" description="Peptidase C14 caspase" evidence="2">
    <location>
        <begin position="9"/>
        <end position="266"/>
    </location>
</feature>
<dbReference type="AlphaFoldDB" id="A0AAD7DVC5"/>
<dbReference type="PANTHER" id="PTHR48104">
    <property type="entry name" value="METACASPASE-4"/>
    <property type="match status" value="1"/>
</dbReference>
<evidence type="ECO:0000313" key="3">
    <source>
        <dbReference type="EMBL" id="KAJ7698842.1"/>
    </source>
</evidence>
<comment type="similarity">
    <text evidence="1">Belongs to the peptidase C14B family.</text>
</comment>
<dbReference type="Pfam" id="PF00656">
    <property type="entry name" value="Peptidase_C14"/>
    <property type="match status" value="1"/>
</dbReference>
<evidence type="ECO:0000256" key="1">
    <source>
        <dbReference type="ARBA" id="ARBA00009005"/>
    </source>
</evidence>
<reference evidence="3" key="1">
    <citation type="submission" date="2023-03" db="EMBL/GenBank/DDBJ databases">
        <title>Massive genome expansion in bonnet fungi (Mycena s.s.) driven by repeated elements and novel gene families across ecological guilds.</title>
        <authorList>
            <consortium name="Lawrence Berkeley National Laboratory"/>
            <person name="Harder C.B."/>
            <person name="Miyauchi S."/>
            <person name="Viragh M."/>
            <person name="Kuo A."/>
            <person name="Thoen E."/>
            <person name="Andreopoulos B."/>
            <person name="Lu D."/>
            <person name="Skrede I."/>
            <person name="Drula E."/>
            <person name="Henrissat B."/>
            <person name="Morin E."/>
            <person name="Kohler A."/>
            <person name="Barry K."/>
            <person name="LaButti K."/>
            <person name="Morin E."/>
            <person name="Salamov A."/>
            <person name="Lipzen A."/>
            <person name="Mereny Z."/>
            <person name="Hegedus B."/>
            <person name="Baldrian P."/>
            <person name="Stursova M."/>
            <person name="Weitz H."/>
            <person name="Taylor A."/>
            <person name="Grigoriev I.V."/>
            <person name="Nagy L.G."/>
            <person name="Martin F."/>
            <person name="Kauserud H."/>
        </authorList>
    </citation>
    <scope>NUCLEOTIDE SEQUENCE</scope>
    <source>
        <strain evidence="3">CBHHK182m</strain>
    </source>
</reference>
<dbReference type="GO" id="GO:0004197">
    <property type="term" value="F:cysteine-type endopeptidase activity"/>
    <property type="evidence" value="ECO:0007669"/>
    <property type="project" value="InterPro"/>
</dbReference>
<accession>A0AAD7DVC5</accession>
<dbReference type="InterPro" id="IPR011600">
    <property type="entry name" value="Pept_C14_caspase"/>
</dbReference>
<evidence type="ECO:0000313" key="4">
    <source>
        <dbReference type="Proteomes" id="UP001215598"/>
    </source>
</evidence>